<dbReference type="SUPFAM" id="SSF103657">
    <property type="entry name" value="BAR/IMD domain-like"/>
    <property type="match status" value="1"/>
</dbReference>
<protein>
    <recommendedName>
        <fullName evidence="18">HESX homeobox 1</fullName>
    </recommendedName>
</protein>
<feature type="compositionally biased region" description="Low complexity" evidence="12">
    <location>
        <begin position="418"/>
        <end position="429"/>
    </location>
</feature>
<feature type="compositionally biased region" description="Polar residues" evidence="12">
    <location>
        <begin position="455"/>
        <end position="472"/>
    </location>
</feature>
<dbReference type="FunFam" id="2.30.29.30:FF:000067">
    <property type="entry name" value="Putative DCC-interacting protein 13-beta isoform 2"/>
    <property type="match status" value="1"/>
</dbReference>
<evidence type="ECO:0000259" key="14">
    <source>
        <dbReference type="PROSITE" id="PS01179"/>
    </source>
</evidence>
<dbReference type="Pfam" id="PF00640">
    <property type="entry name" value="PID"/>
    <property type="match status" value="1"/>
</dbReference>
<dbReference type="PANTHER" id="PTHR46415">
    <property type="entry name" value="ADAPTOR PROTEIN, PHOSPHOTYROSINE INTERACTION, PH DOMAIN AND LEUCINE ZIPPER-CONTAINING 2"/>
    <property type="match status" value="1"/>
</dbReference>
<evidence type="ECO:0000256" key="10">
    <source>
        <dbReference type="ARBA" id="ARBA00023306"/>
    </source>
</evidence>
<dbReference type="GO" id="GO:0023052">
    <property type="term" value="P:signaling"/>
    <property type="evidence" value="ECO:0007669"/>
    <property type="project" value="TreeGrafter"/>
</dbReference>
<reference evidence="16" key="4">
    <citation type="submission" date="2025-09" db="UniProtKB">
        <authorList>
            <consortium name="Ensembl"/>
        </authorList>
    </citation>
    <scope>IDENTIFICATION</scope>
</reference>
<dbReference type="Pfam" id="PF16746">
    <property type="entry name" value="BAR_3"/>
    <property type="match status" value="1"/>
</dbReference>
<proteinExistence type="predicted"/>
<evidence type="ECO:0000256" key="12">
    <source>
        <dbReference type="SAM" id="MobiDB-lite"/>
    </source>
</evidence>
<organism evidence="16 17">
    <name type="scientific">Astatotilapia calliptera</name>
    <name type="common">Eastern happy</name>
    <name type="synonym">Chromis callipterus</name>
    <dbReference type="NCBI Taxonomy" id="8154"/>
    <lineage>
        <taxon>Eukaryota</taxon>
        <taxon>Metazoa</taxon>
        <taxon>Chordata</taxon>
        <taxon>Craniata</taxon>
        <taxon>Vertebrata</taxon>
        <taxon>Euteleostomi</taxon>
        <taxon>Actinopterygii</taxon>
        <taxon>Neopterygii</taxon>
        <taxon>Teleostei</taxon>
        <taxon>Neoteleostei</taxon>
        <taxon>Acanthomorphata</taxon>
        <taxon>Ovalentaria</taxon>
        <taxon>Cichlomorphae</taxon>
        <taxon>Cichliformes</taxon>
        <taxon>Cichlidae</taxon>
        <taxon>African cichlids</taxon>
        <taxon>Pseudocrenilabrinae</taxon>
        <taxon>Haplochromini</taxon>
        <taxon>Astatotilapia</taxon>
    </lineage>
</organism>
<dbReference type="GO" id="GO:0005634">
    <property type="term" value="C:nucleus"/>
    <property type="evidence" value="ECO:0007669"/>
    <property type="project" value="UniProtKB-SubCell"/>
</dbReference>
<dbReference type="InterPro" id="IPR001849">
    <property type="entry name" value="PH_domain"/>
</dbReference>
<keyword evidence="6" id="KW-0967">Endosome</keyword>
<keyword evidence="13" id="KW-1133">Transmembrane helix</keyword>
<evidence type="ECO:0000256" key="13">
    <source>
        <dbReference type="SAM" id="Phobius"/>
    </source>
</evidence>
<dbReference type="SMART" id="SM00462">
    <property type="entry name" value="PTB"/>
    <property type="match status" value="1"/>
</dbReference>
<dbReference type="Gene3D" id="1.20.1270.60">
    <property type="entry name" value="Arfaptin homology (AH) domain/BAR domain"/>
    <property type="match status" value="1"/>
</dbReference>
<dbReference type="AlphaFoldDB" id="A0AAX7VFD4"/>
<feature type="transmembrane region" description="Helical" evidence="13">
    <location>
        <begin position="628"/>
        <end position="648"/>
    </location>
</feature>
<dbReference type="Ensembl" id="ENSACLT00000074442.1">
    <property type="protein sequence ID" value="ENSACLP00000080385.1"/>
    <property type="gene ID" value="ENSACLG00000009860.2"/>
</dbReference>
<sequence>MPGIEKLPIEETLEDSPQTRSLLGVFEEDTAAISNYCTQLYQAMQRIYDAQNELSAATHLTSRLLKEYDKQRFPLGGDDEVMSSTLQQFAKVIDELSSCHAVLSTQLADAMMFPITQFKEARYILLLKIFSVSLCADHDVAINRYSRLSKRRENDKLRAEVVEDVYTSRKKQHQTMMHYFCSLNTLQYKKKTALLEPLLGYMQAQISFFKLGSENLTQQWEEFLGTIGTSVQNVRREMEEEVGQMQQTIQEMERACDALYAPCDPDPAHSPVSRNLTRKQGYLYIRNKTGLVSSSWERQYFFTQGGNLMQQGRGEVAGGLVTDLDNSSVMAVDCDDRRFCFQVLFYMVTLQAESRKECEEWISTINNISRRIYLSENAEELAARVNQSALEAVTPSPSFQQRHESMRPTSKGRTGRASSISSVGSEPSPALSVLSLDALVAPETPIQFDIISPVSEENSGQSKTAPQSSRRSNPFGESGESTAEDSEDSILHQLFIVRFLGSMEVKTAESVDVISETMRQILAARAIHNIFRMTESHLLVTCDCLKLIDPQTQVTRLRFPLSTVVQCLSHQDNKRLFGFVLQSASGRSDSRAMCYIFESNNDGEKICDSIGLAKQIALHSEMVKTVTGGHSCVAVDVYACFLIVALVMQDRKAVEKKKEEDKAKEKQKEELSKQRQIEKDLEEQSRLIAASSRTANPPGSDGQFLVLSNSQSEDSDAGEEGKKKGESEA</sequence>
<feature type="region of interest" description="Disordered" evidence="12">
    <location>
        <begin position="392"/>
        <end position="429"/>
    </location>
</feature>
<evidence type="ECO:0000313" key="17">
    <source>
        <dbReference type="Proteomes" id="UP000265100"/>
    </source>
</evidence>
<evidence type="ECO:0000256" key="1">
    <source>
        <dbReference type="ARBA" id="ARBA00004123"/>
    </source>
</evidence>
<evidence type="ECO:0000256" key="9">
    <source>
        <dbReference type="ARBA" id="ARBA00023273"/>
    </source>
</evidence>
<feature type="region of interest" description="Disordered" evidence="12">
    <location>
        <begin position="657"/>
        <end position="729"/>
    </location>
</feature>
<dbReference type="Gene3D" id="2.30.29.30">
    <property type="entry name" value="Pleckstrin-homology domain (PH domain)/Phosphotyrosine-binding domain (PTB)"/>
    <property type="match status" value="2"/>
</dbReference>
<keyword evidence="17" id="KW-1185">Reference proteome</keyword>
<gene>
    <name evidence="16" type="primary">HESX1</name>
</gene>
<dbReference type="SUPFAM" id="SSF50729">
    <property type="entry name" value="PH domain-like"/>
    <property type="match status" value="2"/>
</dbReference>
<feature type="compositionally biased region" description="Basic and acidic residues" evidence="12">
    <location>
        <begin position="657"/>
        <end position="685"/>
    </location>
</feature>
<dbReference type="InterPro" id="IPR047237">
    <property type="entry name" value="PTB_APPL"/>
</dbReference>
<evidence type="ECO:0000259" key="15">
    <source>
        <dbReference type="PROSITE" id="PS50003"/>
    </source>
</evidence>
<evidence type="ECO:0000256" key="7">
    <source>
        <dbReference type="ARBA" id="ARBA00023136"/>
    </source>
</evidence>
<dbReference type="InterPro" id="IPR011993">
    <property type="entry name" value="PH-like_dom_sf"/>
</dbReference>
<dbReference type="SMART" id="SM00233">
    <property type="entry name" value="PH"/>
    <property type="match status" value="1"/>
</dbReference>
<comment type="subcellular location">
    <subcellularLocation>
        <location evidence="4">Cell projection</location>
        <location evidence="4">Ruffle</location>
    </subcellularLocation>
    <subcellularLocation>
        <location evidence="3">Cytoplasmic vesicle</location>
        <location evidence="3">Phagosome</location>
    </subcellularLocation>
    <subcellularLocation>
        <location evidence="2">Early endosome membrane</location>
        <topology evidence="2">Peripheral membrane protein</topology>
    </subcellularLocation>
    <subcellularLocation>
        <location evidence="1">Nucleus</location>
    </subcellularLocation>
</comment>
<feature type="domain" description="PH" evidence="15">
    <location>
        <begin position="276"/>
        <end position="370"/>
    </location>
</feature>
<evidence type="ECO:0000313" key="16">
    <source>
        <dbReference type="Ensembl" id="ENSACLP00000080385.1"/>
    </source>
</evidence>
<evidence type="ECO:0000256" key="3">
    <source>
        <dbReference type="ARBA" id="ARBA00004262"/>
    </source>
</evidence>
<dbReference type="GO" id="GO:0001726">
    <property type="term" value="C:ruffle"/>
    <property type="evidence" value="ECO:0007669"/>
    <property type="project" value="UniProtKB-SubCell"/>
</dbReference>
<dbReference type="PROSITE" id="PS01179">
    <property type="entry name" value="PID"/>
    <property type="match status" value="1"/>
</dbReference>
<evidence type="ECO:0000256" key="5">
    <source>
        <dbReference type="ARBA" id="ARBA00022490"/>
    </source>
</evidence>
<evidence type="ECO:0000256" key="4">
    <source>
        <dbReference type="ARBA" id="ARBA00004466"/>
    </source>
</evidence>
<dbReference type="InterPro" id="IPR047236">
    <property type="entry name" value="PH_DP13A/B"/>
</dbReference>
<dbReference type="PROSITE" id="PS50003">
    <property type="entry name" value="PH_DOMAIN"/>
    <property type="match status" value="1"/>
</dbReference>
<dbReference type="GO" id="GO:0045335">
    <property type="term" value="C:phagocytic vesicle"/>
    <property type="evidence" value="ECO:0007669"/>
    <property type="project" value="UniProtKB-SubCell"/>
</dbReference>
<dbReference type="GO" id="GO:0031901">
    <property type="term" value="C:early endosome membrane"/>
    <property type="evidence" value="ECO:0007669"/>
    <property type="project" value="UniProtKB-SubCell"/>
</dbReference>
<evidence type="ECO:0000256" key="2">
    <source>
        <dbReference type="ARBA" id="ARBA00004220"/>
    </source>
</evidence>
<keyword evidence="9" id="KW-0966">Cell projection</keyword>
<dbReference type="PANTHER" id="PTHR46415:SF3">
    <property type="entry name" value="DCC-INTERACTING PROTEIN 13-ALPHA"/>
    <property type="match status" value="1"/>
</dbReference>
<reference evidence="16 17" key="1">
    <citation type="submission" date="2018-05" db="EMBL/GenBank/DDBJ databases">
        <authorList>
            <person name="Datahose"/>
        </authorList>
    </citation>
    <scope>NUCLEOTIDE SEQUENCE</scope>
</reference>
<dbReference type="GeneTree" id="ENSGT00940000156624"/>
<evidence type="ECO:0008006" key="18">
    <source>
        <dbReference type="Google" id="ProtNLM"/>
    </source>
</evidence>
<evidence type="ECO:0000256" key="8">
    <source>
        <dbReference type="ARBA" id="ARBA00023242"/>
    </source>
</evidence>
<keyword evidence="13" id="KW-0812">Transmembrane</keyword>
<name>A0AAX7VFD4_ASTCA</name>
<keyword evidence="8" id="KW-0539">Nucleus</keyword>
<keyword evidence="5" id="KW-0963">Cytoplasm</keyword>
<dbReference type="InterPro" id="IPR006020">
    <property type="entry name" value="PTB/PI_dom"/>
</dbReference>
<accession>A0AAX7VFD4</accession>
<dbReference type="GO" id="GO:0051049">
    <property type="term" value="P:regulation of transport"/>
    <property type="evidence" value="ECO:0007669"/>
    <property type="project" value="UniProtKB-ARBA"/>
</dbReference>
<dbReference type="InterPro" id="IPR047181">
    <property type="entry name" value="DP13A/B"/>
</dbReference>
<evidence type="ECO:0000256" key="6">
    <source>
        <dbReference type="ARBA" id="ARBA00022753"/>
    </source>
</evidence>
<dbReference type="InterPro" id="IPR004148">
    <property type="entry name" value="BAR_dom"/>
</dbReference>
<keyword evidence="7 13" id="KW-0472">Membrane</keyword>
<feature type="domain" description="PID" evidence="14">
    <location>
        <begin position="495"/>
        <end position="618"/>
    </location>
</feature>
<dbReference type="InterPro" id="IPR027267">
    <property type="entry name" value="AH/BAR_dom_sf"/>
</dbReference>
<feature type="compositionally biased region" description="Basic and acidic residues" evidence="12">
    <location>
        <begin position="719"/>
        <end position="729"/>
    </location>
</feature>
<feature type="region of interest" description="Disordered" evidence="12">
    <location>
        <begin position="450"/>
        <end position="486"/>
    </location>
</feature>
<keyword evidence="10" id="KW-0131">Cell cycle</keyword>
<reference evidence="17" key="2">
    <citation type="submission" date="2023-03" db="EMBL/GenBank/DDBJ databases">
        <authorList>
            <consortium name="Wellcome Sanger Institute Data Sharing"/>
        </authorList>
    </citation>
    <scope>NUCLEOTIDE SEQUENCE [LARGE SCALE GENOMIC DNA]</scope>
</reference>
<dbReference type="GO" id="GO:0071363">
    <property type="term" value="P:cellular response to growth factor stimulus"/>
    <property type="evidence" value="ECO:0007669"/>
    <property type="project" value="UniProtKB-ARBA"/>
</dbReference>
<reference evidence="16" key="3">
    <citation type="submission" date="2025-08" db="UniProtKB">
        <authorList>
            <consortium name="Ensembl"/>
        </authorList>
    </citation>
    <scope>IDENTIFICATION</scope>
</reference>
<keyword evidence="11" id="KW-0968">Cytoplasmic vesicle</keyword>
<dbReference type="Proteomes" id="UP000265100">
    <property type="component" value="Chromosome 5"/>
</dbReference>
<dbReference type="CDD" id="cd13247">
    <property type="entry name" value="BAR-PH_APPL"/>
    <property type="match status" value="1"/>
</dbReference>
<dbReference type="FunFam" id="1.20.1270.60:FF:000034">
    <property type="entry name" value="DCC-interacting protein 13-alpha isoform X2"/>
    <property type="match status" value="1"/>
</dbReference>
<dbReference type="CDD" id="cd13158">
    <property type="entry name" value="PTB_APPL"/>
    <property type="match status" value="1"/>
</dbReference>
<evidence type="ECO:0000256" key="11">
    <source>
        <dbReference type="ARBA" id="ARBA00023329"/>
    </source>
</evidence>